<keyword evidence="2" id="KW-0378">Hydrolase</keyword>
<dbReference type="PANTHER" id="PTHR47959">
    <property type="entry name" value="ATP-DEPENDENT RNA HELICASE RHLE-RELATED"/>
    <property type="match status" value="1"/>
</dbReference>
<dbReference type="InterPro" id="IPR011545">
    <property type="entry name" value="DEAD/DEAH_box_helicase_dom"/>
</dbReference>
<dbReference type="PROSITE" id="PS51194">
    <property type="entry name" value="HELICASE_CTER"/>
    <property type="match status" value="1"/>
</dbReference>
<dbReference type="GO" id="GO:0005524">
    <property type="term" value="F:ATP binding"/>
    <property type="evidence" value="ECO:0007669"/>
    <property type="project" value="UniProtKB-KW"/>
</dbReference>
<keyword evidence="3" id="KW-0347">Helicase</keyword>
<dbReference type="GO" id="GO:0005829">
    <property type="term" value="C:cytosol"/>
    <property type="evidence" value="ECO:0007669"/>
    <property type="project" value="TreeGrafter"/>
</dbReference>
<proteinExistence type="predicted"/>
<evidence type="ECO:0000313" key="8">
    <source>
        <dbReference type="EMBL" id="HHP04289.1"/>
    </source>
</evidence>
<dbReference type="InterPro" id="IPR027417">
    <property type="entry name" value="P-loop_NTPase"/>
</dbReference>
<dbReference type="InterPro" id="IPR006474">
    <property type="entry name" value="Helicase_Cas3_CRISPR-ass_core"/>
</dbReference>
<dbReference type="GO" id="GO:0003676">
    <property type="term" value="F:nucleic acid binding"/>
    <property type="evidence" value="ECO:0007669"/>
    <property type="project" value="InterPro"/>
</dbReference>
<keyword evidence="1" id="KW-0547">Nucleotide-binding</keyword>
<dbReference type="GO" id="GO:0016787">
    <property type="term" value="F:hydrolase activity"/>
    <property type="evidence" value="ECO:0007669"/>
    <property type="project" value="UniProtKB-KW"/>
</dbReference>
<dbReference type="NCBIfam" id="TIGR01587">
    <property type="entry name" value="cas3_core"/>
    <property type="match status" value="1"/>
</dbReference>
<dbReference type="GO" id="GO:0003724">
    <property type="term" value="F:RNA helicase activity"/>
    <property type="evidence" value="ECO:0007669"/>
    <property type="project" value="TreeGrafter"/>
</dbReference>
<dbReference type="Gene3D" id="3.40.50.300">
    <property type="entry name" value="P-loop containing nucleotide triphosphate hydrolases"/>
    <property type="match status" value="2"/>
</dbReference>
<keyword evidence="4" id="KW-0067">ATP-binding</keyword>
<dbReference type="SMART" id="SM00490">
    <property type="entry name" value="HELICc"/>
    <property type="match status" value="1"/>
</dbReference>
<accession>A0A7J3X506</accession>
<dbReference type="PANTHER" id="PTHR47959:SF16">
    <property type="entry name" value="CRISPR-ASSOCIATED NUCLEASE_HELICASE CAS3-RELATED"/>
    <property type="match status" value="1"/>
</dbReference>
<evidence type="ECO:0000259" key="7">
    <source>
        <dbReference type="PROSITE" id="PS51194"/>
    </source>
</evidence>
<dbReference type="SMART" id="SM00487">
    <property type="entry name" value="DEXDc"/>
    <property type="match status" value="1"/>
</dbReference>
<dbReference type="SUPFAM" id="SSF52540">
    <property type="entry name" value="P-loop containing nucleoside triphosphate hydrolases"/>
    <property type="match status" value="1"/>
</dbReference>
<dbReference type="InterPro" id="IPR050079">
    <property type="entry name" value="DEAD_box_RNA_helicase"/>
</dbReference>
<dbReference type="EMBL" id="DRZM01000030">
    <property type="protein sequence ID" value="HHP04289.1"/>
    <property type="molecule type" value="Genomic_DNA"/>
</dbReference>
<evidence type="ECO:0000256" key="5">
    <source>
        <dbReference type="ARBA" id="ARBA00023118"/>
    </source>
</evidence>
<dbReference type="InterPro" id="IPR001650">
    <property type="entry name" value="Helicase_C-like"/>
</dbReference>
<evidence type="ECO:0000256" key="3">
    <source>
        <dbReference type="ARBA" id="ARBA00022806"/>
    </source>
</evidence>
<keyword evidence="5" id="KW-0051">Antiviral defense</keyword>
<evidence type="ECO:0000256" key="1">
    <source>
        <dbReference type="ARBA" id="ARBA00022741"/>
    </source>
</evidence>
<gene>
    <name evidence="8" type="primary">cas3</name>
    <name evidence="8" type="ORF">ENM88_00890</name>
</gene>
<sequence length="688" mass="76406">MEGGGCRRDCEHRAAGGGGVAVTGSFDRVLRRCVASWALLKEEARSKRVKAYELLESWEGYASEEELRKRESSIEPYDFQKALYEKLREMSEKDDEKCGLIVVEAPTASGKTEAVAAAFLSQLVDGDWWLAPRLIYTLPTRALTLTTYARLSSYSKGVASMLGSQALPVSFEYGSPLGVKHYLYGAPIVATTLDAAVYGYVALRVPGGVRGLRRNPRLSFPTALLATSLLVLDEVQLFQDEHYYSPTVISMILKPLIRAGALVVLMTATLPSLLLKELAGDCDNVQVVRARRAQVNRGRVEVDTGYLNNGAKLPDVLKEEELLKAIDEALESGNVLVVVNTVRKAVECYRVLKERFRDRVLLLHSRMANADREARESELFCGGRVVVSTQVVEAGFDFDANLLVTELAPLDSLIQRVGRVARRVGSGKALVVDVEEPAPYVDQLVESTRSLLKNGTQALEDSLYDVDAARNYLDQVYTEPLVESLKEYAAQHLLEAEAYLRSLRLFSTPPEEDFKLREGFYITVVVPEVYEQLLSDSVKGGGAMPQKTLEKLEQLLAGFKQRGRGGSPPKIELDHEELDSLLRILEKSCLTVGWRELRRAEGEQVAVSKVRARRKKGKASHVDILNILMARLSLARAEKREGKVYLVRLMYLEKQEGGGEAEHRVKPFGVYVLEPGHYTREEGLVLGG</sequence>
<dbReference type="AlphaFoldDB" id="A0A7J3X506"/>
<dbReference type="InterPro" id="IPR014001">
    <property type="entry name" value="Helicase_ATP-bd"/>
</dbReference>
<feature type="domain" description="Helicase C-terminal" evidence="7">
    <location>
        <begin position="318"/>
        <end position="467"/>
    </location>
</feature>
<dbReference type="InterPro" id="IPR054712">
    <property type="entry name" value="Cas3-like_dom"/>
</dbReference>
<reference evidence="8" key="1">
    <citation type="journal article" date="2020" name="mSystems">
        <title>Genome- and Community-Level Interaction Insights into Carbon Utilization and Element Cycling Functions of Hydrothermarchaeota in Hydrothermal Sediment.</title>
        <authorList>
            <person name="Zhou Z."/>
            <person name="Liu Y."/>
            <person name="Xu W."/>
            <person name="Pan J."/>
            <person name="Luo Z.H."/>
            <person name="Li M."/>
        </authorList>
    </citation>
    <scope>NUCLEOTIDE SEQUENCE [LARGE SCALE GENOMIC DNA]</scope>
    <source>
        <strain evidence="8">SpSt-1125</strain>
    </source>
</reference>
<dbReference type="GO" id="GO:0140097">
    <property type="term" value="F:catalytic activity, acting on DNA"/>
    <property type="evidence" value="ECO:0007669"/>
    <property type="project" value="UniProtKB-ARBA"/>
</dbReference>
<dbReference type="Pfam" id="PF22590">
    <property type="entry name" value="Cas3-like_C_2"/>
    <property type="match status" value="1"/>
</dbReference>
<comment type="caution">
    <text evidence="8">The sequence shown here is derived from an EMBL/GenBank/DDBJ whole genome shotgun (WGS) entry which is preliminary data.</text>
</comment>
<dbReference type="PROSITE" id="PS51192">
    <property type="entry name" value="HELICASE_ATP_BIND_1"/>
    <property type="match status" value="1"/>
</dbReference>
<organism evidence="8">
    <name type="scientific">Thermofilum pendens</name>
    <dbReference type="NCBI Taxonomy" id="2269"/>
    <lineage>
        <taxon>Archaea</taxon>
        <taxon>Thermoproteota</taxon>
        <taxon>Thermoprotei</taxon>
        <taxon>Thermofilales</taxon>
        <taxon>Thermofilaceae</taxon>
        <taxon>Thermofilum</taxon>
    </lineage>
</organism>
<name>A0A7J3X506_THEPE</name>
<evidence type="ECO:0000256" key="4">
    <source>
        <dbReference type="ARBA" id="ARBA00022840"/>
    </source>
</evidence>
<dbReference type="Pfam" id="PF00270">
    <property type="entry name" value="DEAD"/>
    <property type="match status" value="1"/>
</dbReference>
<dbReference type="GO" id="GO:0051607">
    <property type="term" value="P:defense response to virus"/>
    <property type="evidence" value="ECO:0007669"/>
    <property type="project" value="UniProtKB-KW"/>
</dbReference>
<protein>
    <submittedName>
        <fullName evidence="8">CRISPR-associated helicase Cas3</fullName>
    </submittedName>
</protein>
<evidence type="ECO:0000256" key="2">
    <source>
        <dbReference type="ARBA" id="ARBA00022801"/>
    </source>
</evidence>
<evidence type="ECO:0000259" key="6">
    <source>
        <dbReference type="PROSITE" id="PS51192"/>
    </source>
</evidence>
<feature type="domain" description="Helicase ATP-binding" evidence="6">
    <location>
        <begin position="92"/>
        <end position="288"/>
    </location>
</feature>